<dbReference type="AlphaFoldDB" id="A0A0D0BJY3"/>
<gene>
    <name evidence="2" type="ORF">GYMLUDRAFT_65523</name>
</gene>
<keyword evidence="3" id="KW-1185">Reference proteome</keyword>
<evidence type="ECO:0000256" key="1">
    <source>
        <dbReference type="SAM" id="MobiDB-lite"/>
    </source>
</evidence>
<accession>A0A0D0BJY3</accession>
<dbReference type="HOGENOM" id="CLU_1787064_0_0_1"/>
<proteinExistence type="predicted"/>
<reference evidence="2 3" key="1">
    <citation type="submission" date="2014-04" db="EMBL/GenBank/DDBJ databases">
        <title>Evolutionary Origins and Diversification of the Mycorrhizal Mutualists.</title>
        <authorList>
            <consortium name="DOE Joint Genome Institute"/>
            <consortium name="Mycorrhizal Genomics Consortium"/>
            <person name="Kohler A."/>
            <person name="Kuo A."/>
            <person name="Nagy L.G."/>
            <person name="Floudas D."/>
            <person name="Copeland A."/>
            <person name="Barry K.W."/>
            <person name="Cichocki N."/>
            <person name="Veneault-Fourrey C."/>
            <person name="LaButti K."/>
            <person name="Lindquist E.A."/>
            <person name="Lipzen A."/>
            <person name="Lundell T."/>
            <person name="Morin E."/>
            <person name="Murat C."/>
            <person name="Riley R."/>
            <person name="Ohm R."/>
            <person name="Sun H."/>
            <person name="Tunlid A."/>
            <person name="Henrissat B."/>
            <person name="Grigoriev I.V."/>
            <person name="Hibbett D.S."/>
            <person name="Martin F."/>
        </authorList>
    </citation>
    <scope>NUCLEOTIDE SEQUENCE [LARGE SCALE GENOMIC DNA]</scope>
    <source>
        <strain evidence="2 3">FD-317 M1</strain>
    </source>
</reference>
<evidence type="ECO:0000313" key="3">
    <source>
        <dbReference type="Proteomes" id="UP000053593"/>
    </source>
</evidence>
<dbReference type="Proteomes" id="UP000053593">
    <property type="component" value="Unassembled WGS sequence"/>
</dbReference>
<organism evidence="2 3">
    <name type="scientific">Collybiopsis luxurians FD-317 M1</name>
    <dbReference type="NCBI Taxonomy" id="944289"/>
    <lineage>
        <taxon>Eukaryota</taxon>
        <taxon>Fungi</taxon>
        <taxon>Dikarya</taxon>
        <taxon>Basidiomycota</taxon>
        <taxon>Agaricomycotina</taxon>
        <taxon>Agaricomycetes</taxon>
        <taxon>Agaricomycetidae</taxon>
        <taxon>Agaricales</taxon>
        <taxon>Marasmiineae</taxon>
        <taxon>Omphalotaceae</taxon>
        <taxon>Collybiopsis</taxon>
        <taxon>Collybiopsis luxurians</taxon>
    </lineage>
</organism>
<feature type="region of interest" description="Disordered" evidence="1">
    <location>
        <begin position="93"/>
        <end position="119"/>
    </location>
</feature>
<dbReference type="OrthoDB" id="10648801at2759"/>
<name>A0A0D0BJY3_9AGAR</name>
<dbReference type="EMBL" id="KN834987">
    <property type="protein sequence ID" value="KIK49824.1"/>
    <property type="molecule type" value="Genomic_DNA"/>
</dbReference>
<evidence type="ECO:0000313" key="2">
    <source>
        <dbReference type="EMBL" id="KIK49824.1"/>
    </source>
</evidence>
<sequence>MPSSPRVKSRSPRYTPIAHRVIALPREQARQSADAGVISRLFNDDTGILNSQLGETQWALNIGCEESQVKNVKDKQVHSGSRSPLLIKHENRHPLFISPSSNTDDISASDDAPNEDPVMTSSTGFTNYLRREFVALSYSDALLLI</sequence>
<protein>
    <submittedName>
        <fullName evidence="2">Uncharacterized protein</fullName>
    </submittedName>
</protein>